<evidence type="ECO:0000313" key="7">
    <source>
        <dbReference type="Proteomes" id="UP000189956"/>
    </source>
</evidence>
<reference evidence="6 7" key="1">
    <citation type="submission" date="2017-02" db="EMBL/GenBank/DDBJ databases">
        <authorList>
            <person name="Peterson S.W."/>
        </authorList>
    </citation>
    <scope>NUCLEOTIDE SEQUENCE [LARGE SCALE GENOMIC DNA]</scope>
    <source>
        <strain evidence="6 7">ATCC 700135</strain>
    </source>
</reference>
<dbReference type="GO" id="GO:0009166">
    <property type="term" value="P:nucleotide catabolic process"/>
    <property type="evidence" value="ECO:0007669"/>
    <property type="project" value="InterPro"/>
</dbReference>
<protein>
    <submittedName>
        <fullName evidence="6">5'-nucleotidase</fullName>
    </submittedName>
</protein>
<evidence type="ECO:0000259" key="5">
    <source>
        <dbReference type="Pfam" id="PF02872"/>
    </source>
</evidence>
<keyword evidence="3" id="KW-0547">Nucleotide-binding</keyword>
<dbReference type="InterPro" id="IPR008334">
    <property type="entry name" value="5'-Nucleotdase_C"/>
</dbReference>
<dbReference type="Gene3D" id="3.60.21.10">
    <property type="match status" value="1"/>
</dbReference>
<feature type="domain" description="Calcineurin-like phosphoesterase" evidence="4">
    <location>
        <begin position="37"/>
        <end position="238"/>
    </location>
</feature>
<feature type="chain" id="PRO_5011812456" evidence="3">
    <location>
        <begin position="22"/>
        <end position="490"/>
    </location>
</feature>
<dbReference type="InterPro" id="IPR036907">
    <property type="entry name" value="5'-Nucleotdase_C_sf"/>
</dbReference>
<name>A0A1T4MDC1_PORCN</name>
<dbReference type="PANTHER" id="PTHR11575:SF24">
    <property type="entry name" value="5'-NUCLEOTIDASE"/>
    <property type="match status" value="1"/>
</dbReference>
<evidence type="ECO:0000313" key="6">
    <source>
        <dbReference type="EMBL" id="SJZ64933.1"/>
    </source>
</evidence>
<dbReference type="SUPFAM" id="SSF55816">
    <property type="entry name" value="5'-nucleotidase (syn. UDP-sugar hydrolase), C-terminal domain"/>
    <property type="match status" value="1"/>
</dbReference>
<dbReference type="AlphaFoldDB" id="A0A1T4MDC1"/>
<dbReference type="GO" id="GO:0000166">
    <property type="term" value="F:nucleotide binding"/>
    <property type="evidence" value="ECO:0007669"/>
    <property type="project" value="UniProtKB-KW"/>
</dbReference>
<dbReference type="GO" id="GO:0030288">
    <property type="term" value="C:outer membrane-bounded periplasmic space"/>
    <property type="evidence" value="ECO:0007669"/>
    <property type="project" value="TreeGrafter"/>
</dbReference>
<keyword evidence="2 3" id="KW-0732">Signal</keyword>
<dbReference type="Gene3D" id="3.90.780.10">
    <property type="entry name" value="5'-Nucleotidase, C-terminal domain"/>
    <property type="match status" value="1"/>
</dbReference>
<dbReference type="GO" id="GO:0046872">
    <property type="term" value="F:metal ion binding"/>
    <property type="evidence" value="ECO:0007669"/>
    <property type="project" value="InterPro"/>
</dbReference>
<evidence type="ECO:0000256" key="2">
    <source>
        <dbReference type="ARBA" id="ARBA00022729"/>
    </source>
</evidence>
<dbReference type="InterPro" id="IPR004843">
    <property type="entry name" value="Calcineurin-like_PHP"/>
</dbReference>
<dbReference type="Pfam" id="PF00149">
    <property type="entry name" value="Metallophos"/>
    <property type="match status" value="1"/>
</dbReference>
<accession>A0A1T4MDC1</accession>
<proteinExistence type="inferred from homology"/>
<dbReference type="SUPFAM" id="SSF56300">
    <property type="entry name" value="Metallo-dependent phosphatases"/>
    <property type="match status" value="1"/>
</dbReference>
<comment type="similarity">
    <text evidence="1 3">Belongs to the 5'-nucleotidase family.</text>
</comment>
<dbReference type="PROSITE" id="PS00786">
    <property type="entry name" value="5_NUCLEOTIDASE_2"/>
    <property type="match status" value="1"/>
</dbReference>
<dbReference type="EMBL" id="FUWL01000012">
    <property type="protein sequence ID" value="SJZ64933.1"/>
    <property type="molecule type" value="Genomic_DNA"/>
</dbReference>
<evidence type="ECO:0000256" key="3">
    <source>
        <dbReference type="RuleBase" id="RU362119"/>
    </source>
</evidence>
<feature type="domain" description="5'-Nucleotidase C-terminal" evidence="5">
    <location>
        <begin position="317"/>
        <end position="443"/>
    </location>
</feature>
<feature type="signal peptide" evidence="3">
    <location>
        <begin position="1"/>
        <end position="21"/>
    </location>
</feature>
<dbReference type="InterPro" id="IPR006146">
    <property type="entry name" value="5'-Nucleotdase_CS"/>
</dbReference>
<dbReference type="InterPro" id="IPR006179">
    <property type="entry name" value="5_nucleotidase/apyrase"/>
</dbReference>
<dbReference type="InterPro" id="IPR029052">
    <property type="entry name" value="Metallo-depent_PP-like"/>
</dbReference>
<evidence type="ECO:0000259" key="4">
    <source>
        <dbReference type="Pfam" id="PF00149"/>
    </source>
</evidence>
<keyword evidence="3" id="KW-0378">Hydrolase</keyword>
<dbReference type="PROSITE" id="PS51257">
    <property type="entry name" value="PROKAR_LIPOPROTEIN"/>
    <property type="match status" value="1"/>
</dbReference>
<dbReference type="GO" id="GO:0016788">
    <property type="term" value="F:hydrolase activity, acting on ester bonds"/>
    <property type="evidence" value="ECO:0007669"/>
    <property type="project" value="InterPro"/>
</dbReference>
<dbReference type="PRINTS" id="PR01607">
    <property type="entry name" value="APYRASEFAMLY"/>
</dbReference>
<organism evidence="6 7">
    <name type="scientific">Porphyromonas cangingivalis</name>
    <dbReference type="NCBI Taxonomy" id="36874"/>
    <lineage>
        <taxon>Bacteria</taxon>
        <taxon>Pseudomonadati</taxon>
        <taxon>Bacteroidota</taxon>
        <taxon>Bacteroidia</taxon>
        <taxon>Bacteroidales</taxon>
        <taxon>Porphyromonadaceae</taxon>
        <taxon>Porphyromonas</taxon>
    </lineage>
</organism>
<dbReference type="Pfam" id="PF02872">
    <property type="entry name" value="5_nucleotid_C"/>
    <property type="match status" value="1"/>
</dbReference>
<dbReference type="PANTHER" id="PTHR11575">
    <property type="entry name" value="5'-NUCLEOTIDASE-RELATED"/>
    <property type="match status" value="1"/>
</dbReference>
<gene>
    <name evidence="6" type="ORF">SAMN02745205_01482</name>
</gene>
<dbReference type="Proteomes" id="UP000189956">
    <property type="component" value="Unassembled WGS sequence"/>
</dbReference>
<evidence type="ECO:0000256" key="1">
    <source>
        <dbReference type="ARBA" id="ARBA00006654"/>
    </source>
</evidence>
<sequence>MKRTKALMVLATLAMIVSSCGTMGRKAPIRKSDRQITILAVNDMHAAIDNFPRLGYITDSLRVIYPHLLLLSGGDNQTGNPVNDQYPEKGLPMIELMNAMKFDISAVGNHEFDSKLEGFASLSNKANFPFLCANLTQPEGSDFKIKPYHILTTGDGVRVAVASVLHINSTGIPDSHPDNVKGFVFLDPFKVGQELMHLKDSAEVLIYLNHFGIENDVELAKLLDPKATPLIIGGHSHTKVDKELIENGIMITQAASKLKFATLIQLTLKSDGSIERKMKLIPVGKQGNVRRDLKELVDRYNNSPELKQVIATAEEDFSSHDQLGYLMVDALRAGTETDLSLINPGGVRIDRLPKGDISIMNVYSLDPFGNEAIVLHLTGQELLNLHYAAFELDNRMPLYPSGFKSEYTINKDGSLKEVKLFNADGTPLDLNKTYSISMNSYITSVYKYEHKDQGRSLFVTTAENMIEYLKKLKVVPSYQKENRVKVNKEK</sequence>
<dbReference type="RefSeq" id="WP_223191292.1">
    <property type="nucleotide sequence ID" value="NZ_LR134506.1"/>
</dbReference>